<gene>
    <name evidence="2" type="ORF">EDB92DRAFT_1852695</name>
</gene>
<dbReference type="AlphaFoldDB" id="A0AAD4QEJ9"/>
<feature type="domain" description="Ricin B lectin" evidence="1">
    <location>
        <begin position="6"/>
        <end position="73"/>
    </location>
</feature>
<evidence type="ECO:0000313" key="3">
    <source>
        <dbReference type="Proteomes" id="UP001201163"/>
    </source>
</evidence>
<accession>A0AAD4QEJ9</accession>
<reference evidence="2" key="1">
    <citation type="submission" date="2022-01" db="EMBL/GenBank/DDBJ databases">
        <title>Comparative genomics reveals a dynamic genome evolution in the ectomycorrhizal milk-cap (Lactarius) mushrooms.</title>
        <authorList>
            <consortium name="DOE Joint Genome Institute"/>
            <person name="Lebreton A."/>
            <person name="Tang N."/>
            <person name="Kuo A."/>
            <person name="LaButti K."/>
            <person name="Drula E."/>
            <person name="Barry K."/>
            <person name="Clum A."/>
            <person name="Lipzen A."/>
            <person name="Mousain D."/>
            <person name="Ng V."/>
            <person name="Wang R."/>
            <person name="Wang X."/>
            <person name="Dai Y."/>
            <person name="Henrissat B."/>
            <person name="Grigoriev I.V."/>
            <person name="Guerin-Laguette A."/>
            <person name="Yu F."/>
            <person name="Martin F.M."/>
        </authorList>
    </citation>
    <scope>NUCLEOTIDE SEQUENCE</scope>
    <source>
        <strain evidence="2">QP</strain>
    </source>
</reference>
<name>A0AAD4QEJ9_9AGAM</name>
<sequence length="146" mass="16464">MSIQSGKRYKITNKESRLVVDLSGADNRSILGYTYHGGGNQQWFFDRQDNDQWTIRSAAHHKYLGVETTPENGIQLVGDDEPQSWNIEILPFSGEAAGPVVKLGQWNHGTFFVADFPLERQGNNGAIQLWTAWGGENQSWILEELN</sequence>
<evidence type="ECO:0000313" key="2">
    <source>
        <dbReference type="EMBL" id="KAH8993678.1"/>
    </source>
</evidence>
<dbReference type="InterPro" id="IPR035992">
    <property type="entry name" value="Ricin_B-like_lectins"/>
</dbReference>
<proteinExistence type="predicted"/>
<dbReference type="SUPFAM" id="SSF50370">
    <property type="entry name" value="Ricin B-like lectins"/>
    <property type="match status" value="1"/>
</dbReference>
<keyword evidence="3" id="KW-1185">Reference proteome</keyword>
<dbReference type="InterPro" id="IPR000772">
    <property type="entry name" value="Ricin_B_lectin"/>
</dbReference>
<dbReference type="Gene3D" id="2.80.10.50">
    <property type="match status" value="1"/>
</dbReference>
<comment type="caution">
    <text evidence="2">The sequence shown here is derived from an EMBL/GenBank/DDBJ whole genome shotgun (WGS) entry which is preliminary data.</text>
</comment>
<organism evidence="2 3">
    <name type="scientific">Lactarius akahatsu</name>
    <dbReference type="NCBI Taxonomy" id="416441"/>
    <lineage>
        <taxon>Eukaryota</taxon>
        <taxon>Fungi</taxon>
        <taxon>Dikarya</taxon>
        <taxon>Basidiomycota</taxon>
        <taxon>Agaricomycotina</taxon>
        <taxon>Agaricomycetes</taxon>
        <taxon>Russulales</taxon>
        <taxon>Russulaceae</taxon>
        <taxon>Lactarius</taxon>
    </lineage>
</organism>
<dbReference type="Proteomes" id="UP001201163">
    <property type="component" value="Unassembled WGS sequence"/>
</dbReference>
<dbReference type="Pfam" id="PF14200">
    <property type="entry name" value="RicinB_lectin_2"/>
    <property type="match status" value="1"/>
</dbReference>
<dbReference type="CDD" id="cd23422">
    <property type="entry name" value="beta-trefoil_Ricin_MPL_CNL"/>
    <property type="match status" value="1"/>
</dbReference>
<evidence type="ECO:0000259" key="1">
    <source>
        <dbReference type="Pfam" id="PF14200"/>
    </source>
</evidence>
<protein>
    <submittedName>
        <fullName evidence="2">Carbohydrate-binding module family 13 protein</fullName>
    </submittedName>
</protein>
<dbReference type="EMBL" id="JAKELL010000017">
    <property type="protein sequence ID" value="KAH8993678.1"/>
    <property type="molecule type" value="Genomic_DNA"/>
</dbReference>